<dbReference type="Proteomes" id="UP000824267">
    <property type="component" value="Unassembled WGS sequence"/>
</dbReference>
<dbReference type="Gene3D" id="3.40.960.10">
    <property type="entry name" value="VSR Endonuclease"/>
    <property type="match status" value="1"/>
</dbReference>
<proteinExistence type="predicted"/>
<dbReference type="InterPro" id="IPR029063">
    <property type="entry name" value="SAM-dependent_MTases_sf"/>
</dbReference>
<dbReference type="EMBL" id="DXGG01000148">
    <property type="protein sequence ID" value="HIW87549.1"/>
    <property type="molecule type" value="Genomic_DNA"/>
</dbReference>
<evidence type="ECO:0000313" key="1">
    <source>
        <dbReference type="EMBL" id="HIW87549.1"/>
    </source>
</evidence>
<dbReference type="AlphaFoldDB" id="A0A9D1RH34"/>
<feature type="non-terminal residue" evidence="1">
    <location>
        <position position="495"/>
    </location>
</feature>
<protein>
    <submittedName>
        <fullName evidence="1">Uncharacterized protein</fullName>
    </submittedName>
</protein>
<reference evidence="1" key="2">
    <citation type="submission" date="2021-04" db="EMBL/GenBank/DDBJ databases">
        <authorList>
            <person name="Gilroy R."/>
        </authorList>
    </citation>
    <scope>NUCLEOTIDE SEQUENCE</scope>
    <source>
        <strain evidence="1">Gambia16-930</strain>
    </source>
</reference>
<comment type="caution">
    <text evidence="1">The sequence shown here is derived from an EMBL/GenBank/DDBJ whole genome shotgun (WGS) entry which is preliminary data.</text>
</comment>
<dbReference type="SUPFAM" id="SSF53335">
    <property type="entry name" value="S-adenosyl-L-methionine-dependent methyltransferases"/>
    <property type="match status" value="1"/>
</dbReference>
<evidence type="ECO:0000313" key="2">
    <source>
        <dbReference type="Proteomes" id="UP000824267"/>
    </source>
</evidence>
<gene>
    <name evidence="1" type="ORF">IAC47_04655</name>
</gene>
<sequence>MVTYEEKIKGIHNPSFTQIRQVAMDELSLLSNEKRDDLYNSLNRGIALLDSNEQLCQYLFSYGKMHEAKIQTALSKLPKDLFKHDIQIIDWGCGQGLATICLFDYLKKKNLPDNINRIVLIEPAELTLNRAVLHTNIYAGKNCEIIAKQKALNQITEDDIRSKSEVTLHFFSNILDVNSVDVQGVANIIANTIQGEHYFICVGPLNVNNRRIDAFANWFKSPEIIWEEEHNKDEKRTYTAKYKLFKIERFENNPILVPFNPPVQFHAAYQLDGIRKACEANKEKKQSLLKHLSSFEVSAPFDIGASIYDDKNPIYAVLNNIVTRGLPTKASPLLENAFEPFGNKKEEETLGCIDYSIEGINDEDIFLALHALDNRLKYDCNNYNKDHLDSDLEKKYITEISPSIFRHFLLPQRSLDNILDTKNHYAQRVDFAVEYPYGVKKGCVIELDGRKYHSSTSQQIKDNERTKSLIGKQWSCIRIKDNEINNNDFNYLENS</sequence>
<accession>A0A9D1RH34</accession>
<name>A0A9D1RH34_9BACT</name>
<reference evidence="1" key="1">
    <citation type="journal article" date="2021" name="PeerJ">
        <title>Extensive microbial diversity within the chicken gut microbiome revealed by metagenomics and culture.</title>
        <authorList>
            <person name="Gilroy R."/>
            <person name="Ravi A."/>
            <person name="Getino M."/>
            <person name="Pursley I."/>
            <person name="Horton D.L."/>
            <person name="Alikhan N.F."/>
            <person name="Baker D."/>
            <person name="Gharbi K."/>
            <person name="Hall N."/>
            <person name="Watson M."/>
            <person name="Adriaenssens E.M."/>
            <person name="Foster-Nyarko E."/>
            <person name="Jarju S."/>
            <person name="Secka A."/>
            <person name="Antonio M."/>
            <person name="Oren A."/>
            <person name="Chaudhuri R.R."/>
            <person name="La Ragione R."/>
            <person name="Hildebrand F."/>
            <person name="Pallen M.J."/>
        </authorList>
    </citation>
    <scope>NUCLEOTIDE SEQUENCE</scope>
    <source>
        <strain evidence="1">Gambia16-930</strain>
    </source>
</reference>
<organism evidence="1 2">
    <name type="scientific">Candidatus Onthomorpha intestinigallinarum</name>
    <dbReference type="NCBI Taxonomy" id="2840880"/>
    <lineage>
        <taxon>Bacteria</taxon>
        <taxon>Pseudomonadati</taxon>
        <taxon>Bacteroidota</taxon>
        <taxon>Bacteroidia</taxon>
        <taxon>Bacteroidales</taxon>
        <taxon>Candidatus Onthomorpha</taxon>
    </lineage>
</organism>